<evidence type="ECO:0000313" key="1">
    <source>
        <dbReference type="EMBL" id="RVD90583.1"/>
    </source>
</evidence>
<keyword evidence="2" id="KW-1185">Reference proteome</keyword>
<gene>
    <name evidence="1" type="ORF">TUBRATIS_29900</name>
</gene>
<accession>A0A437AHD5</accession>
<name>A0A437AHD5_9MICR</name>
<dbReference type="AlphaFoldDB" id="A0A437AHD5"/>
<comment type="caution">
    <text evidence="1">The sequence shown here is derived from an EMBL/GenBank/DDBJ whole genome shotgun (WGS) entry which is preliminary data.</text>
</comment>
<reference evidence="1 2" key="1">
    <citation type="submission" date="2018-10" db="EMBL/GenBank/DDBJ databases">
        <title>Draft genome sequence of the microsporidian Tubulinosema ratisbonensis.</title>
        <authorList>
            <person name="Polonais V."/>
            <person name="Peyretaillade E."/>
            <person name="Niehus S."/>
            <person name="Wawrzyniak I."/>
            <person name="Franchet A."/>
            <person name="Gaspin C."/>
            <person name="Reichstadt M."/>
            <person name="Belser C."/>
            <person name="Labadie K."/>
            <person name="Delbac F."/>
            <person name="Ferrandon D."/>
        </authorList>
    </citation>
    <scope>NUCLEOTIDE SEQUENCE [LARGE SCALE GENOMIC DNA]</scope>
    <source>
        <strain evidence="1 2">Franzen</strain>
    </source>
</reference>
<dbReference type="VEuPathDB" id="MicrosporidiaDB:TUBRATIS_29900"/>
<sequence length="277" mass="33374">KNYLINEKDSFNFKLYKLKREKDFGLANEILKNLESFELIFQVINLVNKENLPEIYKMIYDFKEENVKKVYEIYQANKTFFNLKVLFYHLIASKKEEYLVLALFIAKEEKDSFENYEIQIIYLFLCRFFMLSKLIIQTFDDLNIRTIQHENFAFIWNDISLKSGKEFPMKNTYLNLHMHSINMINNLVFSFIKVGKIDHAFDLLQTKESLCNSVLFKEVKEKKFFSVEKNNSFSNILGEKCSFIFDKIVKNVFYDFKVNNLFNYLLNHNLTYFFSYV</sequence>
<protein>
    <submittedName>
        <fullName evidence="1">Uncharacterized protein</fullName>
    </submittedName>
</protein>
<organism evidence="1 2">
    <name type="scientific">Tubulinosema ratisbonensis</name>
    <dbReference type="NCBI Taxonomy" id="291195"/>
    <lineage>
        <taxon>Eukaryota</taxon>
        <taxon>Fungi</taxon>
        <taxon>Fungi incertae sedis</taxon>
        <taxon>Microsporidia</taxon>
        <taxon>Tubulinosematoidea</taxon>
        <taxon>Tubulinosematidae</taxon>
        <taxon>Tubulinosema</taxon>
    </lineage>
</organism>
<dbReference type="OrthoDB" id="2195759at2759"/>
<proteinExistence type="predicted"/>
<feature type="non-terminal residue" evidence="1">
    <location>
        <position position="1"/>
    </location>
</feature>
<dbReference type="Proteomes" id="UP000282876">
    <property type="component" value="Unassembled WGS sequence"/>
</dbReference>
<evidence type="ECO:0000313" key="2">
    <source>
        <dbReference type="Proteomes" id="UP000282876"/>
    </source>
</evidence>
<dbReference type="EMBL" id="RCSS01000839">
    <property type="protein sequence ID" value="RVD90583.1"/>
    <property type="molecule type" value="Genomic_DNA"/>
</dbReference>